<dbReference type="Gene3D" id="3.40.50.2300">
    <property type="match status" value="1"/>
</dbReference>
<dbReference type="Proteomes" id="UP000823821">
    <property type="component" value="Unassembled WGS sequence"/>
</dbReference>
<reference evidence="4" key="2">
    <citation type="submission" date="2021-04" db="EMBL/GenBank/DDBJ databases">
        <authorList>
            <person name="Gilroy R."/>
        </authorList>
    </citation>
    <scope>NUCLEOTIDE SEQUENCE</scope>
    <source>
        <strain evidence="4">5032</strain>
    </source>
</reference>
<keyword evidence="2" id="KW-0802">TPR repeat</keyword>
<dbReference type="EMBL" id="DWZD01000039">
    <property type="protein sequence ID" value="HJA79098.1"/>
    <property type="molecule type" value="Genomic_DNA"/>
</dbReference>
<feature type="domain" description="Response regulatory" evidence="3">
    <location>
        <begin position="49"/>
        <end position="171"/>
    </location>
</feature>
<dbReference type="PANTHER" id="PTHR12558">
    <property type="entry name" value="CELL DIVISION CYCLE 16,23,27"/>
    <property type="match status" value="1"/>
</dbReference>
<protein>
    <submittedName>
        <fullName evidence="4">Tetratricopeptide repeat protein</fullName>
    </submittedName>
</protein>
<feature type="repeat" description="TPR" evidence="2">
    <location>
        <begin position="390"/>
        <end position="423"/>
    </location>
</feature>
<reference evidence="4" key="1">
    <citation type="journal article" date="2021" name="PeerJ">
        <title>Extensive microbial diversity within the chicken gut microbiome revealed by metagenomics and culture.</title>
        <authorList>
            <person name="Gilroy R."/>
            <person name="Ravi A."/>
            <person name="Getino M."/>
            <person name="Pursley I."/>
            <person name="Horton D.L."/>
            <person name="Alikhan N.F."/>
            <person name="Baker D."/>
            <person name="Gharbi K."/>
            <person name="Hall N."/>
            <person name="Watson M."/>
            <person name="Adriaenssens E.M."/>
            <person name="Foster-Nyarko E."/>
            <person name="Jarju S."/>
            <person name="Secka A."/>
            <person name="Antonio M."/>
            <person name="Oren A."/>
            <person name="Chaudhuri R.R."/>
            <person name="La Ragione R."/>
            <person name="Hildebrand F."/>
            <person name="Pallen M.J."/>
        </authorList>
    </citation>
    <scope>NUCLEOTIDE SEQUENCE</scope>
    <source>
        <strain evidence="4">5032</strain>
    </source>
</reference>
<dbReference type="GO" id="GO:0000160">
    <property type="term" value="P:phosphorelay signal transduction system"/>
    <property type="evidence" value="ECO:0007669"/>
    <property type="project" value="InterPro"/>
</dbReference>
<evidence type="ECO:0000256" key="2">
    <source>
        <dbReference type="PROSITE-ProRule" id="PRU00339"/>
    </source>
</evidence>
<name>A0A9D2HPC9_9BACT</name>
<dbReference type="PROSITE" id="PS50110">
    <property type="entry name" value="RESPONSE_REGULATORY"/>
    <property type="match status" value="1"/>
</dbReference>
<dbReference type="SUPFAM" id="SSF48452">
    <property type="entry name" value="TPR-like"/>
    <property type="match status" value="1"/>
</dbReference>
<evidence type="ECO:0000313" key="4">
    <source>
        <dbReference type="EMBL" id="HJA79098.1"/>
    </source>
</evidence>
<dbReference type="PANTHER" id="PTHR12558:SF13">
    <property type="entry name" value="CELL DIVISION CYCLE PROTEIN 27 HOMOLOG"/>
    <property type="match status" value="1"/>
</dbReference>
<dbReference type="InterPro" id="IPR011990">
    <property type="entry name" value="TPR-like_helical_dom_sf"/>
</dbReference>
<dbReference type="InterPro" id="IPR011006">
    <property type="entry name" value="CheY-like_superfamily"/>
</dbReference>
<organism evidence="4 5">
    <name type="scientific">Candidatus Desulfovibrio intestinavium</name>
    <dbReference type="NCBI Taxonomy" id="2838534"/>
    <lineage>
        <taxon>Bacteria</taxon>
        <taxon>Pseudomonadati</taxon>
        <taxon>Thermodesulfobacteriota</taxon>
        <taxon>Desulfovibrionia</taxon>
        <taxon>Desulfovibrionales</taxon>
        <taxon>Desulfovibrionaceae</taxon>
        <taxon>Desulfovibrio</taxon>
    </lineage>
</organism>
<comment type="caution">
    <text evidence="1">Lacks conserved residue(s) required for the propagation of feature annotation.</text>
</comment>
<dbReference type="SUPFAM" id="SSF52172">
    <property type="entry name" value="CheY-like"/>
    <property type="match status" value="1"/>
</dbReference>
<accession>A0A9D2HPC9</accession>
<dbReference type="Gene3D" id="1.25.40.10">
    <property type="entry name" value="Tetratricopeptide repeat domain"/>
    <property type="match status" value="2"/>
</dbReference>
<proteinExistence type="predicted"/>
<dbReference type="PROSITE" id="PS50293">
    <property type="entry name" value="TPR_REGION"/>
    <property type="match status" value="1"/>
</dbReference>
<dbReference type="AlphaFoldDB" id="A0A9D2HPC9"/>
<feature type="repeat" description="TPR" evidence="2">
    <location>
        <begin position="356"/>
        <end position="389"/>
    </location>
</feature>
<evidence type="ECO:0000259" key="3">
    <source>
        <dbReference type="PROSITE" id="PS50110"/>
    </source>
</evidence>
<dbReference type="SMART" id="SM00028">
    <property type="entry name" value="TPR"/>
    <property type="match status" value="6"/>
</dbReference>
<dbReference type="InterPro" id="IPR019734">
    <property type="entry name" value="TPR_rpt"/>
</dbReference>
<feature type="repeat" description="TPR" evidence="2">
    <location>
        <begin position="279"/>
        <end position="312"/>
    </location>
</feature>
<gene>
    <name evidence="4" type="ORF">H9784_05945</name>
</gene>
<evidence type="ECO:0000313" key="5">
    <source>
        <dbReference type="Proteomes" id="UP000823821"/>
    </source>
</evidence>
<dbReference type="InterPro" id="IPR001789">
    <property type="entry name" value="Sig_transdc_resp-reg_receiver"/>
</dbReference>
<dbReference type="Pfam" id="PF13414">
    <property type="entry name" value="TPR_11"/>
    <property type="match status" value="1"/>
</dbReference>
<evidence type="ECO:0000256" key="1">
    <source>
        <dbReference type="PROSITE-ProRule" id="PRU00169"/>
    </source>
</evidence>
<dbReference type="Pfam" id="PF13181">
    <property type="entry name" value="TPR_8"/>
    <property type="match status" value="1"/>
</dbReference>
<dbReference type="PROSITE" id="PS50005">
    <property type="entry name" value="TPR"/>
    <property type="match status" value="3"/>
</dbReference>
<comment type="caution">
    <text evidence="4">The sequence shown here is derived from an EMBL/GenBank/DDBJ whole genome shotgun (WGS) entry which is preliminary data.</text>
</comment>
<sequence>MTSSNATSGLAQRMAVRQVEASMTREKAAPQESKPYEDAIREFLKDSGHLICVSDDVALTDMLRRVLNEQLGLPADKISIAHDADMLLRILRNVCSENATPLLLIEQSLKGRDFSYMVRLIKNGFPEVRVVFIAAETEQQRYVLLHEAGADAFFAKPDSQEQLLERLAATVRPHGKMSRMLEWARTLHSQGENLRALQVCRQALELKANSAAVLLVIGDVFRAMGQREKACEAYENASRSADMYLEPLRKLADLYEEMKKPLKQLEYLERLDQLSPLNVERKLAIGELYLRLNRREDARKMFNQSVELASREAMEHVGGVAFRVADAYSDVDPDMAISFLQRGLEAKRDFWNKDDLVVFNRVGMLLRRAGRWQEATEEYKKALKVVPDNDGLHYNLGLAYADGKDYEAARASMLKAMALNPNLPQKSAVIACNIAEVFFAVNDSMHALPLVRTALDMEPDNAQAQQLLQNINAKIGNA</sequence>